<dbReference type="PROSITE" id="PS50893">
    <property type="entry name" value="ABC_TRANSPORTER_2"/>
    <property type="match status" value="1"/>
</dbReference>
<dbReference type="GO" id="GO:0016887">
    <property type="term" value="F:ATP hydrolysis activity"/>
    <property type="evidence" value="ECO:0007669"/>
    <property type="project" value="InterPro"/>
</dbReference>
<keyword evidence="7" id="KW-0472">Membrane</keyword>
<evidence type="ECO:0000256" key="4">
    <source>
        <dbReference type="ARBA" id="ARBA00022840"/>
    </source>
</evidence>
<sequence>MSIRLDHIQKHFGRSQALSPIDLDINSGELIGLLGPSGSGKTTLLRIIAGLETPDDHPDCRILFGERDVTHVHVRDRRIGFVFQHYALFRHMSVFDNVAFGLTVLPRRERPSSGEIRSRVMQLLEMVQLSHLAERFPAQLSGGQQQRVSLARALALKPEVLLLDEPFGALDAKVRQELRRWLRHLHDELGFTSVFVTHDQEEALELSDRVVVMSNGRIEQIDTPETLYRQPRNRFVFEFLGDVNHLEGEVRGGVLTCGEARLTLDLDDGPQEILLRPHEVQVAAAPSADAHLPAVVTAVVPVGAEVRIELNADWMDEPWMATLSHGDAERLALGRGSRVYALPRRWHHYPDSRPDSQQPDVSGDRSAKSGAKRRESGATV</sequence>
<keyword evidence="3" id="KW-0547">Nucleotide-binding</keyword>
<dbReference type="Pfam" id="PF00005">
    <property type="entry name" value="ABC_tran"/>
    <property type="match status" value="1"/>
</dbReference>
<dbReference type="InterPro" id="IPR027417">
    <property type="entry name" value="P-loop_NTPase"/>
</dbReference>
<evidence type="ECO:0000256" key="1">
    <source>
        <dbReference type="ARBA" id="ARBA00022448"/>
    </source>
</evidence>
<keyword evidence="5" id="KW-1278">Translocase</keyword>
<reference evidence="10" key="1">
    <citation type="submission" date="2022-06" db="EMBL/GenBank/DDBJ databases">
        <title>A novel DMS-producing enzyme.</title>
        <authorList>
            <person name="Zhang Y."/>
        </authorList>
    </citation>
    <scope>NUCLEOTIDE SEQUENCE</scope>
    <source>
        <strain evidence="10">RT37</strain>
    </source>
</reference>
<dbReference type="InterPro" id="IPR003593">
    <property type="entry name" value="AAA+_ATPase"/>
</dbReference>
<dbReference type="SUPFAM" id="SSF52540">
    <property type="entry name" value="P-loop containing nucleoside triphosphate hydrolases"/>
    <property type="match status" value="1"/>
</dbReference>
<keyword evidence="6" id="KW-0764">Sulfate transport</keyword>
<dbReference type="EMBL" id="CP098827">
    <property type="protein sequence ID" value="XBO72125.1"/>
    <property type="molecule type" value="Genomic_DNA"/>
</dbReference>
<dbReference type="InterPro" id="IPR008995">
    <property type="entry name" value="Mo/tungstate-bd_C_term_dom"/>
</dbReference>
<evidence type="ECO:0000256" key="5">
    <source>
        <dbReference type="ARBA" id="ARBA00022967"/>
    </source>
</evidence>
<evidence type="ECO:0000256" key="2">
    <source>
        <dbReference type="ARBA" id="ARBA00022475"/>
    </source>
</evidence>
<evidence type="ECO:0000313" key="10">
    <source>
        <dbReference type="EMBL" id="XBO72125.1"/>
    </source>
</evidence>
<accession>A0AAU7KK96</accession>
<dbReference type="InterPro" id="IPR003439">
    <property type="entry name" value="ABC_transporter-like_ATP-bd"/>
</dbReference>
<evidence type="ECO:0000259" key="9">
    <source>
        <dbReference type="PROSITE" id="PS50893"/>
    </source>
</evidence>
<dbReference type="Pfam" id="PF12857">
    <property type="entry name" value="TOBE_3"/>
    <property type="match status" value="1"/>
</dbReference>
<evidence type="ECO:0000256" key="8">
    <source>
        <dbReference type="SAM" id="MobiDB-lite"/>
    </source>
</evidence>
<keyword evidence="1" id="KW-0813">Transport</keyword>
<dbReference type="AlphaFoldDB" id="A0AAU7KK96"/>
<evidence type="ECO:0000256" key="6">
    <source>
        <dbReference type="ARBA" id="ARBA00023032"/>
    </source>
</evidence>
<dbReference type="NCBIfam" id="TIGR00968">
    <property type="entry name" value="3a0106s01"/>
    <property type="match status" value="1"/>
</dbReference>
<dbReference type="PROSITE" id="PS00211">
    <property type="entry name" value="ABC_TRANSPORTER_1"/>
    <property type="match status" value="1"/>
</dbReference>
<dbReference type="FunFam" id="3.40.50.300:FF:000227">
    <property type="entry name" value="Sulfate/thiosulfate import ATP-binding protein CysA"/>
    <property type="match status" value="1"/>
</dbReference>
<evidence type="ECO:0000256" key="3">
    <source>
        <dbReference type="ARBA" id="ARBA00022741"/>
    </source>
</evidence>
<dbReference type="InterPro" id="IPR017871">
    <property type="entry name" value="ABC_transporter-like_CS"/>
</dbReference>
<proteinExistence type="predicted"/>
<gene>
    <name evidence="10" type="ORF">NFG58_05280</name>
</gene>
<keyword evidence="4" id="KW-0067">ATP-binding</keyword>
<dbReference type="GO" id="GO:0015419">
    <property type="term" value="F:ABC-type sulfate transporter activity"/>
    <property type="evidence" value="ECO:0007669"/>
    <property type="project" value="InterPro"/>
</dbReference>
<dbReference type="InterPro" id="IPR024765">
    <property type="entry name" value="TOBE-like"/>
</dbReference>
<dbReference type="PANTHER" id="PTHR42781">
    <property type="entry name" value="SPERMIDINE/PUTRESCINE IMPORT ATP-BINDING PROTEIN POTA"/>
    <property type="match status" value="1"/>
</dbReference>
<feature type="domain" description="ABC transporter" evidence="9">
    <location>
        <begin position="3"/>
        <end position="240"/>
    </location>
</feature>
<dbReference type="PANTHER" id="PTHR42781:SF4">
    <property type="entry name" value="SPERMIDINE_PUTRESCINE IMPORT ATP-BINDING PROTEIN POTA"/>
    <property type="match status" value="1"/>
</dbReference>
<name>A0AAU7KK96_9GAMM</name>
<protein>
    <submittedName>
        <fullName evidence="10">TOBE-like domain-containing protein</fullName>
    </submittedName>
</protein>
<dbReference type="RefSeq" id="WP_108131487.1">
    <property type="nucleotide sequence ID" value="NZ_CP098827.1"/>
</dbReference>
<dbReference type="InterPro" id="IPR005666">
    <property type="entry name" value="Sulph_transpt1"/>
</dbReference>
<dbReference type="Gene3D" id="3.40.50.300">
    <property type="entry name" value="P-loop containing nucleotide triphosphate hydrolases"/>
    <property type="match status" value="1"/>
</dbReference>
<dbReference type="SUPFAM" id="SSF50331">
    <property type="entry name" value="MOP-like"/>
    <property type="match status" value="1"/>
</dbReference>
<feature type="compositionally biased region" description="Basic and acidic residues" evidence="8">
    <location>
        <begin position="362"/>
        <end position="380"/>
    </location>
</feature>
<organism evidence="10">
    <name type="scientific">Halomonas sp. RT37</name>
    <dbReference type="NCBI Taxonomy" id="2950872"/>
    <lineage>
        <taxon>Bacteria</taxon>
        <taxon>Pseudomonadati</taxon>
        <taxon>Pseudomonadota</taxon>
        <taxon>Gammaproteobacteria</taxon>
        <taxon>Oceanospirillales</taxon>
        <taxon>Halomonadaceae</taxon>
        <taxon>Halomonas</taxon>
    </lineage>
</organism>
<dbReference type="GO" id="GO:0043190">
    <property type="term" value="C:ATP-binding cassette (ABC) transporter complex"/>
    <property type="evidence" value="ECO:0007669"/>
    <property type="project" value="InterPro"/>
</dbReference>
<dbReference type="InterPro" id="IPR050093">
    <property type="entry name" value="ABC_SmlMolc_Importer"/>
</dbReference>
<dbReference type="SMART" id="SM00382">
    <property type="entry name" value="AAA"/>
    <property type="match status" value="1"/>
</dbReference>
<dbReference type="Gene3D" id="2.40.50.100">
    <property type="match status" value="1"/>
</dbReference>
<dbReference type="GO" id="GO:0005524">
    <property type="term" value="F:ATP binding"/>
    <property type="evidence" value="ECO:0007669"/>
    <property type="project" value="UniProtKB-KW"/>
</dbReference>
<feature type="region of interest" description="Disordered" evidence="8">
    <location>
        <begin position="345"/>
        <end position="380"/>
    </location>
</feature>
<evidence type="ECO:0000256" key="7">
    <source>
        <dbReference type="ARBA" id="ARBA00023136"/>
    </source>
</evidence>
<keyword evidence="2" id="KW-1003">Cell membrane</keyword>